<dbReference type="InterPro" id="IPR039846">
    <property type="entry name" value="ZCCHC4"/>
</dbReference>
<evidence type="ECO:0000259" key="6">
    <source>
        <dbReference type="PROSITE" id="PS50158"/>
    </source>
</evidence>
<evidence type="ECO:0000256" key="3">
    <source>
        <dbReference type="ARBA" id="ARBA00022603"/>
    </source>
</evidence>
<keyword evidence="5" id="KW-0479">Metal-binding</keyword>
<dbReference type="Gene3D" id="4.10.60.10">
    <property type="entry name" value="Zinc finger, CCHC-type"/>
    <property type="match status" value="1"/>
</dbReference>
<dbReference type="GO" id="GO:0005730">
    <property type="term" value="C:nucleolus"/>
    <property type="evidence" value="ECO:0007669"/>
    <property type="project" value="TreeGrafter"/>
</dbReference>
<name>A0A6J2K274_BOMMA</name>
<dbReference type="GO" id="GO:0003676">
    <property type="term" value="F:nucleic acid binding"/>
    <property type="evidence" value="ECO:0007669"/>
    <property type="project" value="InterPro"/>
</dbReference>
<keyword evidence="8" id="KW-1185">Reference proteome</keyword>
<evidence type="ECO:0000256" key="5">
    <source>
        <dbReference type="PROSITE-ProRule" id="PRU00047"/>
    </source>
</evidence>
<dbReference type="InterPro" id="IPR041370">
    <property type="entry name" value="Mlase_EEF1AKMT1/ZCCHC4"/>
</dbReference>
<dbReference type="SUPFAM" id="SSF161245">
    <property type="entry name" value="Zinc hairpin stack"/>
    <property type="match status" value="1"/>
</dbReference>
<evidence type="ECO:0000256" key="1">
    <source>
        <dbReference type="ARBA" id="ARBA00004496"/>
    </source>
</evidence>
<dbReference type="OrthoDB" id="431817at2759"/>
<protein>
    <submittedName>
        <fullName evidence="9">Zinc finger CCHC domain-containing protein 4</fullName>
    </submittedName>
</protein>
<dbReference type="AlphaFoldDB" id="A0A6J2K274"/>
<dbReference type="InterPro" id="IPR017921">
    <property type="entry name" value="Znf_CTCHY"/>
</dbReference>
<evidence type="ECO:0000259" key="7">
    <source>
        <dbReference type="PROSITE" id="PS51270"/>
    </source>
</evidence>
<dbReference type="Proteomes" id="UP000504629">
    <property type="component" value="Unplaced"/>
</dbReference>
<keyword evidence="5" id="KW-0862">Zinc</keyword>
<dbReference type="Pfam" id="PF00098">
    <property type="entry name" value="zf-CCHC"/>
    <property type="match status" value="1"/>
</dbReference>
<feature type="domain" description="CCHC-type" evidence="6">
    <location>
        <begin position="429"/>
        <end position="444"/>
    </location>
</feature>
<dbReference type="PROSITE" id="PS50216">
    <property type="entry name" value="DHHC"/>
    <property type="match status" value="1"/>
</dbReference>
<comment type="subcellular location">
    <subcellularLocation>
        <location evidence="1">Cytoplasm</location>
    </subcellularLocation>
</comment>
<dbReference type="SMART" id="SM00343">
    <property type="entry name" value="ZnF_C2HC"/>
    <property type="match status" value="1"/>
</dbReference>
<dbReference type="PROSITE" id="PS51270">
    <property type="entry name" value="ZF_CTCHY"/>
    <property type="match status" value="1"/>
</dbReference>
<dbReference type="GO" id="GO:0008270">
    <property type="term" value="F:zinc ion binding"/>
    <property type="evidence" value="ECO:0007669"/>
    <property type="project" value="UniProtKB-KW"/>
</dbReference>
<dbReference type="PANTHER" id="PTHR13493">
    <property type="entry name" value="ZINC FINGER CCHC DOMAIN-CONTAINING"/>
    <property type="match status" value="1"/>
</dbReference>
<dbReference type="GO" id="GO:0005737">
    <property type="term" value="C:cytoplasm"/>
    <property type="evidence" value="ECO:0007669"/>
    <property type="project" value="UniProtKB-SubCell"/>
</dbReference>
<reference evidence="9" key="1">
    <citation type="submission" date="2025-08" db="UniProtKB">
        <authorList>
            <consortium name="RefSeq"/>
        </authorList>
    </citation>
    <scope>IDENTIFICATION</scope>
    <source>
        <tissue evidence="9">Silk gland</tissue>
    </source>
</reference>
<keyword evidence="4" id="KW-0808">Transferase</keyword>
<dbReference type="RefSeq" id="XP_028035995.1">
    <property type="nucleotide sequence ID" value="XM_028180194.1"/>
</dbReference>
<keyword evidence="3" id="KW-0489">Methyltransferase</keyword>
<dbReference type="InterPro" id="IPR037275">
    <property type="entry name" value="Znf_CTCHY_sf"/>
</dbReference>
<evidence type="ECO:0000313" key="9">
    <source>
        <dbReference type="RefSeq" id="XP_028035995.1"/>
    </source>
</evidence>
<evidence type="ECO:0000256" key="2">
    <source>
        <dbReference type="ARBA" id="ARBA00022490"/>
    </source>
</evidence>
<sequence>MAKKRKIMSKLSDTPKSAPVEVVIEDVTNHPLCMHGPTLLFSSEKGRYFACSSCRNKKDCTVNISEEDWLKENVKKRNEKYYSLIPTINKNQAWNNFAEVRSRPVSDRAYCNTCQELYIVSRTKKHGKDHRVITPLMDEQLKQPSSWLPLLENDAVEAQYLFTKKSAGTVLGILKNNSIRNILCIGTPTVHEAAQAHPDFNSILLDYDKRYHVFQPPDKYIWYNMFNNYMFNANDDEKVLKKFFKKSRDGGICVVVDPPFGGRVEPLAKTLRELTDMYNKICEKDDTLLPVLWAFPYFSEPYITNMLPEIKMHDYQVEYENHKKFQNKTKTGRKYGSPVRFYTNLPLITIDLSNDKNYKFCDKCKYWVSVTNNHCNKCKECTSKNGMTYRHCNICKRCVKPTFFHCQQCERCCQEKEHVCGVEVTSQSCYNCNEKGHKKTQCPQLQEKVKKRRKQA</sequence>
<keyword evidence="5" id="KW-0863">Zinc-finger</keyword>
<proteinExistence type="predicted"/>
<organism evidence="8 9">
    <name type="scientific">Bombyx mandarina</name>
    <name type="common">Wild silk moth</name>
    <name type="synonym">Wild silkworm</name>
    <dbReference type="NCBI Taxonomy" id="7092"/>
    <lineage>
        <taxon>Eukaryota</taxon>
        <taxon>Metazoa</taxon>
        <taxon>Ecdysozoa</taxon>
        <taxon>Arthropoda</taxon>
        <taxon>Hexapoda</taxon>
        <taxon>Insecta</taxon>
        <taxon>Pterygota</taxon>
        <taxon>Neoptera</taxon>
        <taxon>Endopterygota</taxon>
        <taxon>Lepidoptera</taxon>
        <taxon>Glossata</taxon>
        <taxon>Ditrysia</taxon>
        <taxon>Bombycoidea</taxon>
        <taxon>Bombycidae</taxon>
        <taxon>Bombycinae</taxon>
        <taxon>Bombyx</taxon>
    </lineage>
</organism>
<accession>A0A6J2K274</accession>
<dbReference type="PROSITE" id="PS50158">
    <property type="entry name" value="ZF_CCHC"/>
    <property type="match status" value="1"/>
</dbReference>
<dbReference type="KEGG" id="bman:114247279"/>
<dbReference type="Pfam" id="PF10237">
    <property type="entry name" value="N6-adenineMlase"/>
    <property type="match status" value="1"/>
</dbReference>
<keyword evidence="2" id="KW-0963">Cytoplasm</keyword>
<feature type="domain" description="CTCHY-type" evidence="7">
    <location>
        <begin position="356"/>
        <end position="428"/>
    </location>
</feature>
<dbReference type="PANTHER" id="PTHR13493:SF3">
    <property type="entry name" value="RRNA N6-ADENOSINE-METHYLTRANSFERASE ZCCHC4"/>
    <property type="match status" value="1"/>
</dbReference>
<evidence type="ECO:0000313" key="8">
    <source>
        <dbReference type="Proteomes" id="UP000504629"/>
    </source>
</evidence>
<evidence type="ECO:0000256" key="4">
    <source>
        <dbReference type="ARBA" id="ARBA00022679"/>
    </source>
</evidence>
<dbReference type="InterPro" id="IPR001878">
    <property type="entry name" value="Znf_CCHC"/>
</dbReference>
<gene>
    <name evidence="9" type="primary">LOC114247279</name>
</gene>
<dbReference type="GeneID" id="114247279"/>
<dbReference type="GO" id="GO:0008988">
    <property type="term" value="F:rRNA (adenine-N6-)-methyltransferase activity"/>
    <property type="evidence" value="ECO:0007669"/>
    <property type="project" value="InterPro"/>
</dbReference>